<dbReference type="AlphaFoldDB" id="O59202"/>
<proteinExistence type="predicted"/>
<feature type="transmembrane region" description="Helical" evidence="1">
    <location>
        <begin position="28"/>
        <end position="47"/>
    </location>
</feature>
<dbReference type="EMBL" id="BA000001">
    <property type="protein sequence ID" value="BAA30643.1"/>
    <property type="molecule type" value="Genomic_DNA"/>
</dbReference>
<protein>
    <submittedName>
        <fullName evidence="2">Uncharacterized protein</fullName>
    </submittedName>
</protein>
<feature type="transmembrane region" description="Helical" evidence="1">
    <location>
        <begin position="67"/>
        <end position="84"/>
    </location>
</feature>
<sequence>MKFTLHKGNFTCGSLETCSFTRRIKMKVLGIILYLSGLVMSIVKPPIERLACMVVPSGEVCTGVNPIILSIELGLILLGSMLLAQCSKEKLGWMAVSTGVGIAIIGGYSGLSSLVLLGAVLGSMGLVVYKLRR</sequence>
<keyword evidence="3" id="KW-1185">Reference proteome</keyword>
<gene>
    <name evidence="2" type="ordered locus">PH1533</name>
</gene>
<feature type="transmembrane region" description="Helical" evidence="1">
    <location>
        <begin position="91"/>
        <end position="108"/>
    </location>
</feature>
<evidence type="ECO:0000313" key="2">
    <source>
        <dbReference type="EMBL" id="BAA30643.1"/>
    </source>
</evidence>
<dbReference type="EnsemblBacteria" id="BAA30643">
    <property type="protein sequence ID" value="BAA30643"/>
    <property type="gene ID" value="BAA30643"/>
</dbReference>
<dbReference type="eggNOG" id="arCOG05770">
    <property type="taxonomic scope" value="Archaea"/>
</dbReference>
<reference evidence="2 3" key="1">
    <citation type="journal article" date="1998" name="DNA Res.">
        <title>Complete sequence and gene organization of the genome of a hyper-thermophilic archaebacterium, Pyrococcus horikoshii OT3.</title>
        <authorList>
            <person name="Kawarabayasi Y."/>
            <person name="Sawada M."/>
            <person name="Horikawa H."/>
            <person name="Haikawa Y."/>
            <person name="Hino Y."/>
            <person name="Yamamoto S."/>
            <person name="Sekine M."/>
            <person name="Baba S."/>
            <person name="Kosugi H."/>
            <person name="Hosoyama A."/>
            <person name="Nagai Y."/>
            <person name="Sakai M."/>
            <person name="Ogura K."/>
            <person name="Otuka R."/>
            <person name="Nakazawa H."/>
            <person name="Takamiya M."/>
            <person name="Ohfuku Y."/>
            <person name="Funahashi T."/>
            <person name="Tanaka T."/>
            <person name="Kudoh Y."/>
            <person name="Yamazaki J."/>
            <person name="Kushida N."/>
            <person name="Oguchi A."/>
            <person name="Aoki K."/>
            <person name="Nakamura Y."/>
            <person name="Robb T.F."/>
            <person name="Horikoshi K."/>
            <person name="Masuchi Y."/>
            <person name="Shizuya H."/>
            <person name="Kikuchi H."/>
        </authorList>
    </citation>
    <scope>NUCLEOTIDE SEQUENCE [LARGE SCALE GENOMIC DNA]</scope>
    <source>
        <strain evidence="3">ATCC 700860 / DSM 12428 / JCM 9974 / NBRC 100139 / OT-3</strain>
    </source>
</reference>
<dbReference type="PIR" id="C71030">
    <property type="entry name" value="C71030"/>
</dbReference>
<keyword evidence="1" id="KW-0472">Membrane</keyword>
<name>O59202_PYRHO</name>
<evidence type="ECO:0000313" key="3">
    <source>
        <dbReference type="Proteomes" id="UP000000752"/>
    </source>
</evidence>
<feature type="transmembrane region" description="Helical" evidence="1">
    <location>
        <begin position="114"/>
        <end position="131"/>
    </location>
</feature>
<keyword evidence="1" id="KW-1133">Transmembrane helix</keyword>
<dbReference type="STRING" id="70601.gene:9378518"/>
<evidence type="ECO:0000256" key="1">
    <source>
        <dbReference type="SAM" id="Phobius"/>
    </source>
</evidence>
<accession>O59202</accession>
<dbReference type="Proteomes" id="UP000000752">
    <property type="component" value="Chromosome"/>
</dbReference>
<dbReference type="KEGG" id="pho:PH1533"/>
<keyword evidence="1" id="KW-0812">Transmembrane</keyword>
<organism evidence="2 3">
    <name type="scientific">Pyrococcus horikoshii (strain ATCC 700860 / DSM 12428 / JCM 9974 / NBRC 100139 / OT-3)</name>
    <dbReference type="NCBI Taxonomy" id="70601"/>
    <lineage>
        <taxon>Archaea</taxon>
        <taxon>Methanobacteriati</taxon>
        <taxon>Methanobacteriota</taxon>
        <taxon>Thermococci</taxon>
        <taxon>Thermococcales</taxon>
        <taxon>Thermococcaceae</taxon>
        <taxon>Pyrococcus</taxon>
    </lineage>
</organism>